<dbReference type="InterPro" id="IPR036249">
    <property type="entry name" value="Thioredoxin-like_sf"/>
</dbReference>
<dbReference type="PROSITE" id="PS51352">
    <property type="entry name" value="THIOREDOXIN_2"/>
    <property type="match status" value="1"/>
</dbReference>
<dbReference type="InterPro" id="IPR000866">
    <property type="entry name" value="AhpC/TSA"/>
</dbReference>
<protein>
    <submittedName>
        <fullName evidence="3">TlpA family protein disulfide reductase</fullName>
    </submittedName>
</protein>
<dbReference type="Pfam" id="PF00578">
    <property type="entry name" value="AhpC-TSA"/>
    <property type="match status" value="1"/>
</dbReference>
<feature type="domain" description="Thioredoxin" evidence="2">
    <location>
        <begin position="53"/>
        <end position="198"/>
    </location>
</feature>
<dbReference type="Proteomes" id="UP000608579">
    <property type="component" value="Unassembled WGS sequence"/>
</dbReference>
<evidence type="ECO:0000256" key="1">
    <source>
        <dbReference type="SAM" id="Phobius"/>
    </source>
</evidence>
<keyword evidence="1" id="KW-0472">Membrane</keyword>
<evidence type="ECO:0000259" key="2">
    <source>
        <dbReference type="PROSITE" id="PS51352"/>
    </source>
</evidence>
<dbReference type="InterPro" id="IPR013766">
    <property type="entry name" value="Thioredoxin_domain"/>
</dbReference>
<dbReference type="EMBL" id="DQVM01000049">
    <property type="protein sequence ID" value="HIQ29466.1"/>
    <property type="molecule type" value="Genomic_DNA"/>
</dbReference>
<dbReference type="AlphaFoldDB" id="A0A832ZW06"/>
<dbReference type="Gene3D" id="3.40.30.10">
    <property type="entry name" value="Glutaredoxin"/>
    <property type="match status" value="1"/>
</dbReference>
<dbReference type="InterPro" id="IPR050553">
    <property type="entry name" value="Thioredoxin_ResA/DsbE_sf"/>
</dbReference>
<sequence>MTKKSKRKKKKSSLKNYTIAFIPAFILIAILIYIISLPPQVTTTQTNTSTEELGTGHEAPGFTLKVIDEDGLTGETFSLNSILGNVIFMDFAFEWCPHCNNMAPTIKRLYENYRNKGVVFLTVAGGSGTDVDKTSDFVKRHEIAWTVVFDANLEVFALYGVRGTPTYFVIDEQGRIVKKLIGEQPYERLAALLDMVLQK</sequence>
<organism evidence="3 4">
    <name type="scientific">Caldiarchaeum subterraneum</name>
    <dbReference type="NCBI Taxonomy" id="311458"/>
    <lineage>
        <taxon>Archaea</taxon>
        <taxon>Nitrososphaerota</taxon>
        <taxon>Candidatus Caldarchaeales</taxon>
        <taxon>Candidatus Caldarchaeaceae</taxon>
        <taxon>Candidatus Caldarchaeum</taxon>
    </lineage>
</organism>
<keyword evidence="1" id="KW-0812">Transmembrane</keyword>
<evidence type="ECO:0000313" key="3">
    <source>
        <dbReference type="EMBL" id="HIQ29466.1"/>
    </source>
</evidence>
<dbReference type="GO" id="GO:0016209">
    <property type="term" value="F:antioxidant activity"/>
    <property type="evidence" value="ECO:0007669"/>
    <property type="project" value="InterPro"/>
</dbReference>
<proteinExistence type="predicted"/>
<evidence type="ECO:0000313" key="4">
    <source>
        <dbReference type="Proteomes" id="UP000608579"/>
    </source>
</evidence>
<dbReference type="PANTHER" id="PTHR42852">
    <property type="entry name" value="THIOL:DISULFIDE INTERCHANGE PROTEIN DSBE"/>
    <property type="match status" value="1"/>
</dbReference>
<comment type="caution">
    <text evidence="3">The sequence shown here is derived from an EMBL/GenBank/DDBJ whole genome shotgun (WGS) entry which is preliminary data.</text>
</comment>
<dbReference type="PANTHER" id="PTHR42852:SF18">
    <property type="entry name" value="CHROMOSOME UNDETERMINED SCAFFOLD_47, WHOLE GENOME SHOTGUN SEQUENCE"/>
    <property type="match status" value="1"/>
</dbReference>
<dbReference type="CDD" id="cd02966">
    <property type="entry name" value="TlpA_like_family"/>
    <property type="match status" value="1"/>
</dbReference>
<feature type="transmembrane region" description="Helical" evidence="1">
    <location>
        <begin position="16"/>
        <end position="35"/>
    </location>
</feature>
<reference evidence="3" key="1">
    <citation type="journal article" date="2020" name="ISME J.">
        <title>Gammaproteobacteria mediating utilization of methyl-, sulfur- and petroleum organic compounds in deep ocean hydrothermal plumes.</title>
        <authorList>
            <person name="Zhou Z."/>
            <person name="Liu Y."/>
            <person name="Pan J."/>
            <person name="Cron B.R."/>
            <person name="Toner B.M."/>
            <person name="Anantharaman K."/>
            <person name="Breier J.A."/>
            <person name="Dick G.J."/>
            <person name="Li M."/>
        </authorList>
    </citation>
    <scope>NUCLEOTIDE SEQUENCE</scope>
    <source>
        <strain evidence="3">SZUA-1515</strain>
    </source>
</reference>
<gene>
    <name evidence="3" type="ORF">EYH45_02755</name>
</gene>
<accession>A0A832ZW06</accession>
<dbReference type="GO" id="GO:0016491">
    <property type="term" value="F:oxidoreductase activity"/>
    <property type="evidence" value="ECO:0007669"/>
    <property type="project" value="InterPro"/>
</dbReference>
<name>A0A832ZW06_CALS0</name>
<keyword evidence="1" id="KW-1133">Transmembrane helix</keyword>
<dbReference type="SUPFAM" id="SSF52833">
    <property type="entry name" value="Thioredoxin-like"/>
    <property type="match status" value="1"/>
</dbReference>